<dbReference type="PANTHER" id="PTHR43445">
    <property type="entry name" value="UDP-N-ACETYLMURAMATE--L-ALANINE LIGASE-RELATED"/>
    <property type="match status" value="1"/>
</dbReference>
<feature type="domain" description="Mur ligase central" evidence="11">
    <location>
        <begin position="115"/>
        <end position="295"/>
    </location>
</feature>
<evidence type="ECO:0000313" key="13">
    <source>
        <dbReference type="Proteomes" id="UP000595448"/>
    </source>
</evidence>
<reference evidence="12 13" key="1">
    <citation type="submission" date="2021-01" db="EMBL/GenBank/DDBJ databases">
        <title>Brevundimonas vitis sp. nov., an bacterium isolated from grape (Vitis vinifera).</title>
        <authorList>
            <person name="Jiang L."/>
            <person name="Lee J."/>
        </authorList>
    </citation>
    <scope>NUCLEOTIDE SEQUENCE [LARGE SCALE GENOMIC DNA]</scope>
    <source>
        <strain evidence="12 13">GRTSA-9</strain>
    </source>
</reference>
<dbReference type="GO" id="GO:0016874">
    <property type="term" value="F:ligase activity"/>
    <property type="evidence" value="ECO:0007669"/>
    <property type="project" value="UniProtKB-KW"/>
</dbReference>
<keyword evidence="4" id="KW-0067">ATP-binding</keyword>
<dbReference type="InterPro" id="IPR036615">
    <property type="entry name" value="Mur_ligase_C_dom_sf"/>
</dbReference>
<organism evidence="12 13">
    <name type="scientific">Brevundimonas vitisensis</name>
    <dbReference type="NCBI Taxonomy" id="2800818"/>
    <lineage>
        <taxon>Bacteria</taxon>
        <taxon>Pseudomonadati</taxon>
        <taxon>Pseudomonadota</taxon>
        <taxon>Alphaproteobacteria</taxon>
        <taxon>Caulobacterales</taxon>
        <taxon>Caulobacteraceae</taxon>
        <taxon>Brevundimonas</taxon>
    </lineage>
</organism>
<dbReference type="InterPro" id="IPR036565">
    <property type="entry name" value="Mur-like_cat_sf"/>
</dbReference>
<keyword evidence="2" id="KW-0132">Cell division</keyword>
<name>A0ABX7BKA5_9CAUL</name>
<feature type="domain" description="Mur ligase C-terminal" evidence="10">
    <location>
        <begin position="318"/>
        <end position="450"/>
    </location>
</feature>
<dbReference type="Gene3D" id="3.90.190.20">
    <property type="entry name" value="Mur ligase, C-terminal domain"/>
    <property type="match status" value="1"/>
</dbReference>
<dbReference type="Pfam" id="PF02875">
    <property type="entry name" value="Mur_ligase_C"/>
    <property type="match status" value="1"/>
</dbReference>
<dbReference type="Pfam" id="PF01225">
    <property type="entry name" value="Mur_ligase"/>
    <property type="match status" value="1"/>
</dbReference>
<keyword evidence="7" id="KW-0131">Cell cycle</keyword>
<gene>
    <name evidence="12" type="ORF">JIP62_11785</name>
</gene>
<dbReference type="InterPro" id="IPR013221">
    <property type="entry name" value="Mur_ligase_cen"/>
</dbReference>
<evidence type="ECO:0000259" key="10">
    <source>
        <dbReference type="Pfam" id="PF02875"/>
    </source>
</evidence>
<sequence>MNQDASYFFCGIGGSGMLPLALIVQARGAAIAGSDRSRDQGRSPEKFAWLASHGVTLSPQDGSGVTRQDQIVVASGAVEDTVPDIAAARSVGATIMTRPQLLSQLFNASPTSIGVAGTSGKSTITGMIAWILHQAGRAPTVMNGAVMRNFMSADQPFASALIGQPDLFVSEVDESDGSIARYDPTVAVVSNISLDHKSMEELRDLFGGFTRRAQTAVLNLDNPETAALSQALSPGQVVTFSLGDEGADLSAHNLAPLPTGMRFELIAQGGGPAQKVVLNVPGAHNVANALAALGAVHALGVPLDQAVAALESFAGIRRRMEVVGTANGVTVIDDFAHNPDKIAASLKTLHAFPGRLLILFQPHGFGPLRLMRQEFIDGFAGLMRPEDVLLMPEPVYQGGTTDRSIGSQDIVDGVRGAGRSAEALADRAACGDRLVQMARPGDRIIVMGARDDTLSDFAANVLSRLGHGESGVRVS</sequence>
<dbReference type="Proteomes" id="UP000595448">
    <property type="component" value="Chromosome"/>
</dbReference>
<keyword evidence="5" id="KW-0133">Cell shape</keyword>
<keyword evidence="13" id="KW-1185">Reference proteome</keyword>
<dbReference type="PANTHER" id="PTHR43445:SF3">
    <property type="entry name" value="UDP-N-ACETYLMURAMATE--L-ALANINE LIGASE"/>
    <property type="match status" value="1"/>
</dbReference>
<dbReference type="Gene3D" id="3.40.50.720">
    <property type="entry name" value="NAD(P)-binding Rossmann-like Domain"/>
    <property type="match status" value="1"/>
</dbReference>
<evidence type="ECO:0000256" key="1">
    <source>
        <dbReference type="ARBA" id="ARBA00022598"/>
    </source>
</evidence>
<dbReference type="SUPFAM" id="SSF53623">
    <property type="entry name" value="MurD-like peptide ligases, catalytic domain"/>
    <property type="match status" value="1"/>
</dbReference>
<dbReference type="EMBL" id="CP067977">
    <property type="protein sequence ID" value="QQQ17996.1"/>
    <property type="molecule type" value="Genomic_DNA"/>
</dbReference>
<evidence type="ECO:0000256" key="7">
    <source>
        <dbReference type="ARBA" id="ARBA00023306"/>
    </source>
</evidence>
<dbReference type="Gene3D" id="3.40.1190.10">
    <property type="entry name" value="Mur-like, catalytic domain"/>
    <property type="match status" value="1"/>
</dbReference>
<evidence type="ECO:0000313" key="12">
    <source>
        <dbReference type="EMBL" id="QQQ17996.1"/>
    </source>
</evidence>
<evidence type="ECO:0000259" key="9">
    <source>
        <dbReference type="Pfam" id="PF01225"/>
    </source>
</evidence>
<evidence type="ECO:0000256" key="6">
    <source>
        <dbReference type="ARBA" id="ARBA00022984"/>
    </source>
</evidence>
<dbReference type="RefSeq" id="WP_201102371.1">
    <property type="nucleotide sequence ID" value="NZ_CP067977.1"/>
</dbReference>
<accession>A0ABX7BKA5</accession>
<evidence type="ECO:0000256" key="2">
    <source>
        <dbReference type="ARBA" id="ARBA00022618"/>
    </source>
</evidence>
<keyword evidence="8" id="KW-0961">Cell wall biogenesis/degradation</keyword>
<evidence type="ECO:0000256" key="3">
    <source>
        <dbReference type="ARBA" id="ARBA00022741"/>
    </source>
</evidence>
<dbReference type="InterPro" id="IPR000713">
    <property type="entry name" value="Mur_ligase_N"/>
</dbReference>
<evidence type="ECO:0000256" key="4">
    <source>
        <dbReference type="ARBA" id="ARBA00022840"/>
    </source>
</evidence>
<keyword evidence="6" id="KW-0573">Peptidoglycan synthesis</keyword>
<protein>
    <submittedName>
        <fullName evidence="12">UDP-N-acetylmuramate--alanine ligase</fullName>
    </submittedName>
</protein>
<dbReference type="SUPFAM" id="SSF51984">
    <property type="entry name" value="MurCD N-terminal domain"/>
    <property type="match status" value="1"/>
</dbReference>
<evidence type="ECO:0000256" key="8">
    <source>
        <dbReference type="ARBA" id="ARBA00023316"/>
    </source>
</evidence>
<evidence type="ECO:0000256" key="5">
    <source>
        <dbReference type="ARBA" id="ARBA00022960"/>
    </source>
</evidence>
<keyword evidence="1 12" id="KW-0436">Ligase</keyword>
<dbReference type="SUPFAM" id="SSF53244">
    <property type="entry name" value="MurD-like peptide ligases, peptide-binding domain"/>
    <property type="match status" value="1"/>
</dbReference>
<proteinExistence type="predicted"/>
<keyword evidence="3" id="KW-0547">Nucleotide-binding</keyword>
<dbReference type="Pfam" id="PF08245">
    <property type="entry name" value="Mur_ligase_M"/>
    <property type="match status" value="1"/>
</dbReference>
<dbReference type="InterPro" id="IPR050061">
    <property type="entry name" value="MurCDEF_pg_biosynth"/>
</dbReference>
<dbReference type="InterPro" id="IPR004101">
    <property type="entry name" value="Mur_ligase_C"/>
</dbReference>
<evidence type="ECO:0000259" key="11">
    <source>
        <dbReference type="Pfam" id="PF08245"/>
    </source>
</evidence>
<feature type="domain" description="Mur ligase N-terminal catalytic" evidence="9">
    <location>
        <begin position="9"/>
        <end position="108"/>
    </location>
</feature>